<proteinExistence type="predicted"/>
<keyword evidence="2" id="KW-1185">Reference proteome</keyword>
<dbReference type="AlphaFoldDB" id="A0ABD3J8C8"/>
<comment type="caution">
    <text evidence="1">The sequence shown here is derived from an EMBL/GenBank/DDBJ whole genome shotgun (WGS) entry which is preliminary data.</text>
</comment>
<organism evidence="1 2">
    <name type="scientific">Eucalyptus globulus</name>
    <name type="common">Tasmanian blue gum</name>
    <dbReference type="NCBI Taxonomy" id="34317"/>
    <lineage>
        <taxon>Eukaryota</taxon>
        <taxon>Viridiplantae</taxon>
        <taxon>Streptophyta</taxon>
        <taxon>Embryophyta</taxon>
        <taxon>Tracheophyta</taxon>
        <taxon>Spermatophyta</taxon>
        <taxon>Magnoliopsida</taxon>
        <taxon>eudicotyledons</taxon>
        <taxon>Gunneridae</taxon>
        <taxon>Pentapetalae</taxon>
        <taxon>rosids</taxon>
        <taxon>malvids</taxon>
        <taxon>Myrtales</taxon>
        <taxon>Myrtaceae</taxon>
        <taxon>Myrtoideae</taxon>
        <taxon>Eucalypteae</taxon>
        <taxon>Eucalyptus</taxon>
    </lineage>
</organism>
<name>A0ABD3J8C8_EUCGL</name>
<evidence type="ECO:0008006" key="3">
    <source>
        <dbReference type="Google" id="ProtNLM"/>
    </source>
</evidence>
<accession>A0ABD3J8C8</accession>
<dbReference type="EMBL" id="JBJKBG010000009">
    <property type="protein sequence ID" value="KAL3722838.1"/>
    <property type="molecule type" value="Genomic_DNA"/>
</dbReference>
<dbReference type="Proteomes" id="UP001634007">
    <property type="component" value="Unassembled WGS sequence"/>
</dbReference>
<gene>
    <name evidence="1" type="ORF">ACJRO7_035099</name>
</gene>
<reference evidence="1 2" key="1">
    <citation type="submission" date="2024-11" db="EMBL/GenBank/DDBJ databases">
        <title>Chromosome-level genome assembly of Eucalyptus globulus Labill. provides insights into its genome evolution.</title>
        <authorList>
            <person name="Li X."/>
        </authorList>
    </citation>
    <scope>NUCLEOTIDE SEQUENCE [LARGE SCALE GENOMIC DNA]</scope>
    <source>
        <strain evidence="1">CL2024</strain>
        <tissue evidence="1">Fresh tender leaves</tissue>
    </source>
</reference>
<sequence length="89" mass="9771">MLLLLLLDLEDAVGSVVNVMSSPPSLHFPSFPDRDPPPRIRWGPQTSACNHGLAVDFSALEVSNCVAMYSHEACSQIWSPRCGFVSRRS</sequence>
<protein>
    <recommendedName>
        <fullName evidence="3">Secreted protein</fullName>
    </recommendedName>
</protein>
<evidence type="ECO:0000313" key="1">
    <source>
        <dbReference type="EMBL" id="KAL3722838.1"/>
    </source>
</evidence>
<evidence type="ECO:0000313" key="2">
    <source>
        <dbReference type="Proteomes" id="UP001634007"/>
    </source>
</evidence>